<dbReference type="VEuPathDB" id="FungiDB:Z517_08434"/>
<organism evidence="12 13">
    <name type="scientific">Fonsecaea pedrosoi CBS 271.37</name>
    <dbReference type="NCBI Taxonomy" id="1442368"/>
    <lineage>
        <taxon>Eukaryota</taxon>
        <taxon>Fungi</taxon>
        <taxon>Dikarya</taxon>
        <taxon>Ascomycota</taxon>
        <taxon>Pezizomycotina</taxon>
        <taxon>Eurotiomycetes</taxon>
        <taxon>Chaetothyriomycetidae</taxon>
        <taxon>Chaetothyriales</taxon>
        <taxon>Herpotrichiellaceae</taxon>
        <taxon>Fonsecaea</taxon>
    </lineage>
</organism>
<evidence type="ECO:0000256" key="8">
    <source>
        <dbReference type="RuleBase" id="RU363098"/>
    </source>
</evidence>
<evidence type="ECO:0000313" key="13">
    <source>
        <dbReference type="Proteomes" id="UP000053029"/>
    </source>
</evidence>
<dbReference type="AlphaFoldDB" id="A0A0D2DLS0"/>
<dbReference type="InterPro" id="IPR007855">
    <property type="entry name" value="RDRP"/>
</dbReference>
<feature type="region of interest" description="Disordered" evidence="9">
    <location>
        <begin position="1153"/>
        <end position="1176"/>
    </location>
</feature>
<dbReference type="Pfam" id="PF26253">
    <property type="entry name" value="RdRP_head"/>
    <property type="match status" value="1"/>
</dbReference>
<dbReference type="GO" id="GO:0030422">
    <property type="term" value="P:siRNA processing"/>
    <property type="evidence" value="ECO:0007669"/>
    <property type="project" value="TreeGrafter"/>
</dbReference>
<feature type="domain" description="RDRP core" evidence="10">
    <location>
        <begin position="453"/>
        <end position="1032"/>
    </location>
</feature>
<dbReference type="RefSeq" id="XP_013282404.1">
    <property type="nucleotide sequence ID" value="XM_013426950.1"/>
</dbReference>
<proteinExistence type="inferred from homology"/>
<feature type="compositionally biased region" description="Basic and acidic residues" evidence="9">
    <location>
        <begin position="1279"/>
        <end position="1294"/>
    </location>
</feature>
<feature type="compositionally biased region" description="Basic and acidic residues" evidence="9">
    <location>
        <begin position="13"/>
        <end position="27"/>
    </location>
</feature>
<evidence type="ECO:0000256" key="3">
    <source>
        <dbReference type="ARBA" id="ARBA00022679"/>
    </source>
</evidence>
<evidence type="ECO:0000313" key="12">
    <source>
        <dbReference type="EMBL" id="KIW78596.1"/>
    </source>
</evidence>
<evidence type="ECO:0000256" key="9">
    <source>
        <dbReference type="SAM" id="MobiDB-lite"/>
    </source>
</evidence>
<dbReference type="EC" id="2.7.7.48" evidence="8"/>
<feature type="domain" description="RDRP C-terminal head" evidence="11">
    <location>
        <begin position="1062"/>
        <end position="1200"/>
    </location>
</feature>
<dbReference type="Pfam" id="PF05183">
    <property type="entry name" value="RdRP"/>
    <property type="match status" value="1"/>
</dbReference>
<dbReference type="CDD" id="cd00590">
    <property type="entry name" value="RRM_SF"/>
    <property type="match status" value="1"/>
</dbReference>
<dbReference type="GO" id="GO:0003723">
    <property type="term" value="F:RNA binding"/>
    <property type="evidence" value="ECO:0007669"/>
    <property type="project" value="UniProtKB-KW"/>
</dbReference>
<dbReference type="PANTHER" id="PTHR23079">
    <property type="entry name" value="RNA-DEPENDENT RNA POLYMERASE"/>
    <property type="match status" value="1"/>
</dbReference>
<dbReference type="GO" id="GO:0003968">
    <property type="term" value="F:RNA-directed RNA polymerase activity"/>
    <property type="evidence" value="ECO:0007669"/>
    <property type="project" value="UniProtKB-KW"/>
</dbReference>
<feature type="region of interest" description="Disordered" evidence="9">
    <location>
        <begin position="1272"/>
        <end position="1294"/>
    </location>
</feature>
<dbReference type="GO" id="GO:0031380">
    <property type="term" value="C:nuclear RNA-directed RNA polymerase complex"/>
    <property type="evidence" value="ECO:0007669"/>
    <property type="project" value="TreeGrafter"/>
</dbReference>
<dbReference type="STRING" id="1442368.A0A0D2DLS0"/>
<dbReference type="Proteomes" id="UP000053029">
    <property type="component" value="Unassembled WGS sequence"/>
</dbReference>
<keyword evidence="6" id="KW-0943">RNA-mediated gene silencing</keyword>
<feature type="region of interest" description="Disordered" evidence="9">
    <location>
        <begin position="1349"/>
        <end position="1377"/>
    </location>
</feature>
<name>A0A0D2DLS0_9EURO</name>
<keyword evidence="5 8" id="KW-0694">RNA-binding</keyword>
<accession>A0A0D2DLS0</accession>
<evidence type="ECO:0000256" key="6">
    <source>
        <dbReference type="ARBA" id="ARBA00023158"/>
    </source>
</evidence>
<evidence type="ECO:0000256" key="2">
    <source>
        <dbReference type="ARBA" id="ARBA00022484"/>
    </source>
</evidence>
<dbReference type="EMBL" id="KN846973">
    <property type="protein sequence ID" value="KIW78596.1"/>
    <property type="molecule type" value="Genomic_DNA"/>
</dbReference>
<dbReference type="GeneID" id="25307924"/>
<evidence type="ECO:0000259" key="10">
    <source>
        <dbReference type="Pfam" id="PF05183"/>
    </source>
</evidence>
<dbReference type="InterPro" id="IPR058752">
    <property type="entry name" value="RDRP_C_head"/>
</dbReference>
<sequence length="1411" mass="160249">MNTRPPYPLNRPGTRDVTRQNGAEKEWRSWPSVKATIPNLPHGTTTYDIHKNLQRFGRLEYIRIEETRQGNFARFAQVVFKPPPIRRAPWDPAYKHGIDFPLRSKDGEIPNRVRVYLSQNQPTIQVFQSRAYSGLTYPSEMTLLGYSIDFGYLQNPSLMVVKASKSEIHGGGVRLLLNLKRLELEVHFPVLIKSKGKTSERVYRFFLALDDQFSLSEVPNGVLSSLVIHAKHPPCYSRQLKEAMQLSHDPKSYRWSADDTWSRQTDLVDEKETYTKIDSSPVSVQKLYNSIDIGRWTTFRVTIKPCTDRPDSSLEFFLKALADFNIRITRDPSFRVVPGQSGVAPLWRMLSGTSSLQSLSDQLSLPYLGFDLRYQLEVCISKGWLNEYSLDDKFLRQLTAMRPERAKQMLVHVDSHQQRVYDPLSIFTDLRYSKPVRARPLPVNCAEIYHATVTATRILFHTPSVEITNRIVRKYRRFSDRFLRVRFEDEPYRGQTRLYPATNGKMKLIFERVRRTLKNGILLGDRHYEFLAWGNSQLREHGAYFFAASQNPVITADSIRREMGTFDHEKVVAKRAARMGQCFSTTKPVPVLSRNSWKRDPIPDIVNGPYTFTDGVGKISPLAAQLVKTNLKLGGEHLPSAFQFRLGGCKGVLAVDPKLIGVDIKIRPSQYKFSCESDELEIIRVSEFWQPFLNRQIILVLSALGVPDRVFLHKQSDCIKALDAALVDDKAALRALRATVDPNSITLSIASLIEAGFSHIHEPFVTSLIRLWRAWTLKYLKEKAKIPITQGAFVLGVVDETRTLRGHINDMQPGPGASQQEKERSLPEVFIQYTDPEQKGVRRIVEGICVIARNPSLHRGDVRVVKAIDVPHLHHHCDVVVMPATGDRDLPSMCSGGDLDGDDYIVSWDPDLIPSEWNAEPFHYNAPKPIQKEQISIDDIINFFYDYMQNDFLGRIANAHLAAADYLHDGINSEQCLKLVELHSLAVDYPKTGIPAEMSRDLERNNWPHFMEKKRTGGYRSKKILGQLFDAVERAKFKPHWSGNFDQRILMHTPADEIRDIVSNMKKSYDESLRRIMAQHQIGSEFEVWSTFVLHHSKVSRDFKFHEEIGQHAKTLKDQYYEALCQEAGGHETEKLKPYAIAAYHVTHDEFREAQTHQQDVQEDDSESADSDTPGLASSTMPFISFPWVLQDTLVKIARNTVLHDGGGALQTADQRSRRSDDAVQVETDPFLEGFGRKWTYHGEHLPDPYIPVTECADKALSEILPNEMLRARTMPPPRPRESPTAKPSPGERHVLDAFGNMDDQAVSDISSMASSNVPSVVLSNMSASTSSDDIDPPPSPECLASQVLPSSRISSSNDTGRFQDLRMPTSNNTHPLAVHEKLPLKDPVLMTQEELRAFGVDSGDEDDFTF</sequence>
<evidence type="ECO:0000259" key="11">
    <source>
        <dbReference type="Pfam" id="PF26253"/>
    </source>
</evidence>
<feature type="compositionally biased region" description="Acidic residues" evidence="9">
    <location>
        <begin position="1161"/>
        <end position="1170"/>
    </location>
</feature>
<dbReference type="HOGENOM" id="CLU_001366_0_0_1"/>
<comment type="catalytic activity">
    <reaction evidence="7 8">
        <text>RNA(n) + a ribonucleoside 5'-triphosphate = RNA(n+1) + diphosphate</text>
        <dbReference type="Rhea" id="RHEA:21248"/>
        <dbReference type="Rhea" id="RHEA-COMP:14527"/>
        <dbReference type="Rhea" id="RHEA-COMP:17342"/>
        <dbReference type="ChEBI" id="CHEBI:33019"/>
        <dbReference type="ChEBI" id="CHEBI:61557"/>
        <dbReference type="ChEBI" id="CHEBI:140395"/>
        <dbReference type="EC" id="2.7.7.48"/>
    </reaction>
</comment>
<protein>
    <recommendedName>
        <fullName evidence="8">RNA-dependent RNA polymerase</fullName>
        <ecNumber evidence="8">2.7.7.48</ecNumber>
    </recommendedName>
</protein>
<reference evidence="12 13" key="1">
    <citation type="submission" date="2015-01" db="EMBL/GenBank/DDBJ databases">
        <title>The Genome Sequence of Fonsecaea pedrosoi CBS 271.37.</title>
        <authorList>
            <consortium name="The Broad Institute Genomics Platform"/>
            <person name="Cuomo C."/>
            <person name="de Hoog S."/>
            <person name="Gorbushina A."/>
            <person name="Stielow B."/>
            <person name="Teixiera M."/>
            <person name="Abouelleil A."/>
            <person name="Chapman S.B."/>
            <person name="Priest M."/>
            <person name="Young S.K."/>
            <person name="Wortman J."/>
            <person name="Nusbaum C."/>
            <person name="Birren B."/>
        </authorList>
    </citation>
    <scope>NUCLEOTIDE SEQUENCE [LARGE SCALE GENOMIC DNA]</scope>
    <source>
        <strain evidence="12 13">CBS 271.37</strain>
    </source>
</reference>
<evidence type="ECO:0000256" key="4">
    <source>
        <dbReference type="ARBA" id="ARBA00022695"/>
    </source>
</evidence>
<keyword evidence="4 8" id="KW-0548">Nucleotidyltransferase</keyword>
<evidence type="ECO:0000256" key="5">
    <source>
        <dbReference type="ARBA" id="ARBA00022884"/>
    </source>
</evidence>
<keyword evidence="13" id="KW-1185">Reference proteome</keyword>
<feature type="region of interest" description="Disordered" evidence="9">
    <location>
        <begin position="1"/>
        <end position="27"/>
    </location>
</feature>
<dbReference type="InterPro" id="IPR057596">
    <property type="entry name" value="RDRP_core"/>
</dbReference>
<evidence type="ECO:0000256" key="1">
    <source>
        <dbReference type="ARBA" id="ARBA00005762"/>
    </source>
</evidence>
<comment type="similarity">
    <text evidence="1 8">Belongs to the RdRP family.</text>
</comment>
<dbReference type="PANTHER" id="PTHR23079:SF55">
    <property type="entry name" value="RNA-DIRECTED RNA POLYMERASE"/>
    <property type="match status" value="1"/>
</dbReference>
<dbReference type="OrthoDB" id="6513042at2759"/>
<keyword evidence="3 8" id="KW-0808">Transferase</keyword>
<gene>
    <name evidence="12" type="ORF">Z517_08434</name>
</gene>
<keyword evidence="2 8" id="KW-0696">RNA-directed RNA polymerase</keyword>
<feature type="compositionally biased region" description="Polar residues" evidence="9">
    <location>
        <begin position="1349"/>
        <end position="1361"/>
    </location>
</feature>
<evidence type="ECO:0000256" key="7">
    <source>
        <dbReference type="ARBA" id="ARBA00048744"/>
    </source>
</evidence>